<keyword evidence="4" id="KW-1185">Reference proteome</keyword>
<keyword evidence="2" id="KW-0472">Membrane</keyword>
<sequence>MCPKCPRARSGPGDGHVQNDLGKAARRPFWASTVSAMDLRRGWGRRGAVAWGLAWVVALALSWVRFRSAMGSADRPEVDDFFLAAPRGVRDPPTRACGADA</sequence>
<evidence type="ECO:0000313" key="4">
    <source>
        <dbReference type="Proteomes" id="UP000623461"/>
    </source>
</evidence>
<keyword evidence="2" id="KW-0812">Transmembrane</keyword>
<organism evidence="3 4">
    <name type="scientific">Terrabacter tumescens</name>
    <dbReference type="NCBI Taxonomy" id="60443"/>
    <lineage>
        <taxon>Bacteria</taxon>
        <taxon>Bacillati</taxon>
        <taxon>Actinomycetota</taxon>
        <taxon>Actinomycetes</taxon>
        <taxon>Micrococcales</taxon>
        <taxon>Intrasporangiaceae</taxon>
        <taxon>Terrabacter</taxon>
    </lineage>
</organism>
<dbReference type="EMBL" id="BMNZ01000011">
    <property type="protein sequence ID" value="GGN09135.1"/>
    <property type="molecule type" value="Genomic_DNA"/>
</dbReference>
<keyword evidence="2" id="KW-1133">Transmembrane helix</keyword>
<accession>A0ABQ2IIH1</accession>
<gene>
    <name evidence="3" type="ORF">GCM10009721_41270</name>
</gene>
<name>A0ABQ2IIH1_9MICO</name>
<evidence type="ECO:0000256" key="1">
    <source>
        <dbReference type="SAM" id="MobiDB-lite"/>
    </source>
</evidence>
<protein>
    <submittedName>
        <fullName evidence="3">Uncharacterized protein</fullName>
    </submittedName>
</protein>
<evidence type="ECO:0000313" key="3">
    <source>
        <dbReference type="EMBL" id="GGN09135.1"/>
    </source>
</evidence>
<comment type="caution">
    <text evidence="3">The sequence shown here is derived from an EMBL/GenBank/DDBJ whole genome shotgun (WGS) entry which is preliminary data.</text>
</comment>
<reference evidence="4" key="1">
    <citation type="journal article" date="2019" name="Int. J. Syst. Evol. Microbiol.">
        <title>The Global Catalogue of Microorganisms (GCM) 10K type strain sequencing project: providing services to taxonomists for standard genome sequencing and annotation.</title>
        <authorList>
            <consortium name="The Broad Institute Genomics Platform"/>
            <consortium name="The Broad Institute Genome Sequencing Center for Infectious Disease"/>
            <person name="Wu L."/>
            <person name="Ma J."/>
        </authorList>
    </citation>
    <scope>NUCLEOTIDE SEQUENCE [LARGE SCALE GENOMIC DNA]</scope>
    <source>
        <strain evidence="4">JCM 1365</strain>
    </source>
</reference>
<dbReference type="Proteomes" id="UP000623461">
    <property type="component" value="Unassembled WGS sequence"/>
</dbReference>
<proteinExistence type="predicted"/>
<evidence type="ECO:0000256" key="2">
    <source>
        <dbReference type="SAM" id="Phobius"/>
    </source>
</evidence>
<feature type="region of interest" description="Disordered" evidence="1">
    <location>
        <begin position="1"/>
        <end position="22"/>
    </location>
</feature>
<feature type="transmembrane region" description="Helical" evidence="2">
    <location>
        <begin position="48"/>
        <end position="66"/>
    </location>
</feature>